<gene>
    <name evidence="2" type="ORF">ACFORF_09195</name>
</gene>
<proteinExistence type="predicted"/>
<dbReference type="Proteomes" id="UP001595807">
    <property type="component" value="Unassembled WGS sequence"/>
</dbReference>
<keyword evidence="1" id="KW-0472">Membrane</keyword>
<keyword evidence="1" id="KW-1133">Transmembrane helix</keyword>
<name>A0ABV8CY27_9STRE</name>
<dbReference type="RefSeq" id="WP_380427557.1">
    <property type="nucleotide sequence ID" value="NZ_JBHRZV010000051.1"/>
</dbReference>
<sequence length="165" mass="19388">MKEILILSATVSQNSNDISLENILSFLAIVVSVCSFIINLYFENKRSKREVATRIFQDIYFKYMQYTIPRSDSNISFNSTSSKLEGITEMTIMLHNLRKKSNSYKFTDKEFHKKVVNYIIELENFYSDSLNTVTDSERYQKFKIDSTKQIEGLYRILNKKLEKGK</sequence>
<accession>A0ABV8CY27</accession>
<keyword evidence="1" id="KW-0812">Transmembrane</keyword>
<protein>
    <submittedName>
        <fullName evidence="2">Uncharacterized protein</fullName>
    </submittedName>
</protein>
<reference evidence="3" key="1">
    <citation type="journal article" date="2019" name="Int. J. Syst. Evol. Microbiol.">
        <title>The Global Catalogue of Microorganisms (GCM) 10K type strain sequencing project: providing services to taxonomists for standard genome sequencing and annotation.</title>
        <authorList>
            <consortium name="The Broad Institute Genomics Platform"/>
            <consortium name="The Broad Institute Genome Sequencing Center for Infectious Disease"/>
            <person name="Wu L."/>
            <person name="Ma J."/>
        </authorList>
    </citation>
    <scope>NUCLEOTIDE SEQUENCE [LARGE SCALE GENOMIC DNA]</scope>
    <source>
        <strain evidence="3">CCUG 67170</strain>
    </source>
</reference>
<comment type="caution">
    <text evidence="2">The sequence shown here is derived from an EMBL/GenBank/DDBJ whole genome shotgun (WGS) entry which is preliminary data.</text>
</comment>
<keyword evidence="3" id="KW-1185">Reference proteome</keyword>
<evidence type="ECO:0000313" key="2">
    <source>
        <dbReference type="EMBL" id="MFC3928731.1"/>
    </source>
</evidence>
<dbReference type="EMBL" id="JBHRZV010000051">
    <property type="protein sequence ID" value="MFC3928731.1"/>
    <property type="molecule type" value="Genomic_DNA"/>
</dbReference>
<evidence type="ECO:0000313" key="3">
    <source>
        <dbReference type="Proteomes" id="UP001595807"/>
    </source>
</evidence>
<feature type="transmembrane region" description="Helical" evidence="1">
    <location>
        <begin position="23"/>
        <end position="42"/>
    </location>
</feature>
<evidence type="ECO:0000256" key="1">
    <source>
        <dbReference type="SAM" id="Phobius"/>
    </source>
</evidence>
<organism evidence="2 3">
    <name type="scientific">Streptococcus caprae</name>
    <dbReference type="NCBI Taxonomy" id="1640501"/>
    <lineage>
        <taxon>Bacteria</taxon>
        <taxon>Bacillati</taxon>
        <taxon>Bacillota</taxon>
        <taxon>Bacilli</taxon>
        <taxon>Lactobacillales</taxon>
        <taxon>Streptococcaceae</taxon>
        <taxon>Streptococcus</taxon>
    </lineage>
</organism>